<comment type="catalytic activity">
    <reaction evidence="2">
        <text>3',5'-cyclic CMP + H2O = CMP + H(+)</text>
        <dbReference type="Rhea" id="RHEA:72675"/>
        <dbReference type="ChEBI" id="CHEBI:15377"/>
        <dbReference type="ChEBI" id="CHEBI:15378"/>
        <dbReference type="ChEBI" id="CHEBI:58003"/>
        <dbReference type="ChEBI" id="CHEBI:60377"/>
    </reaction>
    <physiologicalReaction direction="left-to-right" evidence="2">
        <dbReference type="Rhea" id="RHEA:72676"/>
    </physiologicalReaction>
</comment>
<dbReference type="InterPro" id="IPR050114">
    <property type="entry name" value="UPF0173_UPF0282_UlaG_hydrolase"/>
</dbReference>
<evidence type="ECO:0000256" key="2">
    <source>
        <dbReference type="ARBA" id="ARBA00034221"/>
    </source>
</evidence>
<keyword evidence="1 5" id="KW-0378">Hydrolase</keyword>
<dbReference type="NCBIfam" id="NF001911">
    <property type="entry name" value="PRK00685.1"/>
    <property type="match status" value="1"/>
</dbReference>
<dbReference type="HAMAP" id="MF_00457">
    <property type="entry name" value="UPF0173"/>
    <property type="match status" value="1"/>
</dbReference>
<dbReference type="SMART" id="SM00849">
    <property type="entry name" value="Lactamase_B"/>
    <property type="match status" value="1"/>
</dbReference>
<name>A0A6N9PZL4_9BACL</name>
<dbReference type="GO" id="GO:0016787">
    <property type="term" value="F:hydrolase activity"/>
    <property type="evidence" value="ECO:0007669"/>
    <property type="project" value="UniProtKB-UniRule"/>
</dbReference>
<dbReference type="PANTHER" id="PTHR43546">
    <property type="entry name" value="UPF0173 METAL-DEPENDENT HYDROLASE MJ1163-RELATED"/>
    <property type="match status" value="1"/>
</dbReference>
<comment type="function">
    <text evidence="3">Counteracts the endogenous Pycsar antiviral defense system. Phosphodiesterase that enables metal-dependent hydrolysis of host cyclic nucleotide Pycsar defense signals such as cCMP and cUMP.</text>
</comment>
<dbReference type="InterPro" id="IPR036866">
    <property type="entry name" value="RibonucZ/Hydroxyglut_hydro"/>
</dbReference>
<sequence>MKVTFYGHSCFLVEGNHKSILIDPFLKGNSQTSASTEDFKVDAIILSHGHEDHFGDCLQIASENQCPIIATFELAMYCQSQGANVHPMHIGGSFQFEGFKVKLTQAFHGSSVKHGDQMIYTGMPAGILLTMNDHTFYHAGDTGLFGDMKLIGELNEIDLAALPIGDNFTMGPEDALIAAKWLQVNRVIPIHYNTFPIIEQDVNKFAKKLDDQGMKCHILNSGEQVEI</sequence>
<keyword evidence="8" id="KW-1185">Reference proteome</keyword>
<proteinExistence type="inferred from homology"/>
<evidence type="ECO:0000256" key="5">
    <source>
        <dbReference type="HAMAP-Rule" id="MF_00457"/>
    </source>
</evidence>
<feature type="domain" description="Metallo-beta-lactamase" evidence="6">
    <location>
        <begin position="7"/>
        <end position="191"/>
    </location>
</feature>
<accession>A0A6N9PZL4</accession>
<dbReference type="OrthoDB" id="9789133at2"/>
<comment type="caution">
    <text evidence="7">The sequence shown here is derived from an EMBL/GenBank/DDBJ whole genome shotgun (WGS) entry which is preliminary data.</text>
</comment>
<dbReference type="Proteomes" id="UP000448943">
    <property type="component" value="Unassembled WGS sequence"/>
</dbReference>
<evidence type="ECO:0000259" key="6">
    <source>
        <dbReference type="SMART" id="SM00849"/>
    </source>
</evidence>
<evidence type="ECO:0000313" key="8">
    <source>
        <dbReference type="Proteomes" id="UP000448943"/>
    </source>
</evidence>
<dbReference type="PANTHER" id="PTHR43546:SF3">
    <property type="entry name" value="UPF0173 METAL-DEPENDENT HYDROLASE MJ1163"/>
    <property type="match status" value="1"/>
</dbReference>
<evidence type="ECO:0000256" key="4">
    <source>
        <dbReference type="ARBA" id="ARBA00048505"/>
    </source>
</evidence>
<dbReference type="RefSeq" id="WP_160645750.1">
    <property type="nucleotide sequence ID" value="NZ_SIJB01000019.1"/>
</dbReference>
<comment type="catalytic activity">
    <reaction evidence="4">
        <text>3',5'-cyclic UMP + H2O = UMP + H(+)</text>
        <dbReference type="Rhea" id="RHEA:70575"/>
        <dbReference type="ChEBI" id="CHEBI:15377"/>
        <dbReference type="ChEBI" id="CHEBI:15378"/>
        <dbReference type="ChEBI" id="CHEBI:57865"/>
        <dbReference type="ChEBI" id="CHEBI:184387"/>
    </reaction>
    <physiologicalReaction direction="left-to-right" evidence="4">
        <dbReference type="Rhea" id="RHEA:70576"/>
    </physiologicalReaction>
</comment>
<dbReference type="InterPro" id="IPR001279">
    <property type="entry name" value="Metallo-B-lactamas"/>
</dbReference>
<dbReference type="Gene3D" id="3.60.15.10">
    <property type="entry name" value="Ribonuclease Z/Hydroxyacylglutathione hydrolase-like"/>
    <property type="match status" value="1"/>
</dbReference>
<gene>
    <name evidence="7" type="ORF">ERL59_08250</name>
</gene>
<evidence type="ECO:0000256" key="3">
    <source>
        <dbReference type="ARBA" id="ARBA00034301"/>
    </source>
</evidence>
<dbReference type="AlphaFoldDB" id="A0A6N9PZL4"/>
<evidence type="ECO:0000256" key="1">
    <source>
        <dbReference type="ARBA" id="ARBA00022801"/>
    </source>
</evidence>
<organism evidence="7 8">
    <name type="scientific">Chengkuizengella marina</name>
    <dbReference type="NCBI Taxonomy" id="2507566"/>
    <lineage>
        <taxon>Bacteria</taxon>
        <taxon>Bacillati</taxon>
        <taxon>Bacillota</taxon>
        <taxon>Bacilli</taxon>
        <taxon>Bacillales</taxon>
        <taxon>Paenibacillaceae</taxon>
        <taxon>Chengkuizengella</taxon>
    </lineage>
</organism>
<dbReference type="SUPFAM" id="SSF56281">
    <property type="entry name" value="Metallo-hydrolase/oxidoreductase"/>
    <property type="match status" value="1"/>
</dbReference>
<reference evidence="7 8" key="1">
    <citation type="submission" date="2019-01" db="EMBL/GenBank/DDBJ databases">
        <title>Chengkuizengella sp. nov., isolated from deep-sea sediment of East Pacific Ocean.</title>
        <authorList>
            <person name="Yang J."/>
            <person name="Lai Q."/>
            <person name="Shao Z."/>
        </authorList>
    </citation>
    <scope>NUCLEOTIDE SEQUENCE [LARGE SCALE GENOMIC DNA]</scope>
    <source>
        <strain evidence="7 8">YPA3-1-1</strain>
    </source>
</reference>
<comment type="similarity">
    <text evidence="5">Belongs to the UPF0173 family.</text>
</comment>
<dbReference type="InterPro" id="IPR022877">
    <property type="entry name" value="UPF0173"/>
</dbReference>
<dbReference type="Pfam" id="PF12706">
    <property type="entry name" value="Lactamase_B_2"/>
    <property type="match status" value="1"/>
</dbReference>
<dbReference type="EMBL" id="SIJB01000019">
    <property type="protein sequence ID" value="NBI28949.1"/>
    <property type="molecule type" value="Genomic_DNA"/>
</dbReference>
<evidence type="ECO:0000313" key="7">
    <source>
        <dbReference type="EMBL" id="NBI28949.1"/>
    </source>
</evidence>
<protein>
    <recommendedName>
        <fullName evidence="5">UPF0173 metal-dependent hydrolase ERL59_08250</fullName>
    </recommendedName>
</protein>